<organism evidence="5 6">
    <name type="scientific">Aminivibrio pyruvatiphilus</name>
    <dbReference type="NCBI Taxonomy" id="1005740"/>
    <lineage>
        <taxon>Bacteria</taxon>
        <taxon>Thermotogati</taxon>
        <taxon>Synergistota</taxon>
        <taxon>Synergistia</taxon>
        <taxon>Synergistales</taxon>
        <taxon>Aminobacteriaceae</taxon>
        <taxon>Aminivibrio</taxon>
    </lineage>
</organism>
<evidence type="ECO:0000256" key="2">
    <source>
        <dbReference type="ARBA" id="ARBA00023125"/>
    </source>
</evidence>
<evidence type="ECO:0000313" key="6">
    <source>
        <dbReference type="Proteomes" id="UP000295066"/>
    </source>
</evidence>
<keyword evidence="6" id="KW-1185">Reference proteome</keyword>
<protein>
    <submittedName>
        <fullName evidence="5">DNA-binding GntR family transcriptional regulator</fullName>
    </submittedName>
</protein>
<comment type="caution">
    <text evidence="5">The sequence shown here is derived from an EMBL/GenBank/DDBJ whole genome shotgun (WGS) entry which is preliminary data.</text>
</comment>
<dbReference type="PROSITE" id="PS50949">
    <property type="entry name" value="HTH_GNTR"/>
    <property type="match status" value="1"/>
</dbReference>
<dbReference type="InterPro" id="IPR011711">
    <property type="entry name" value="GntR_C"/>
</dbReference>
<name>A0A4R8MA53_9BACT</name>
<evidence type="ECO:0000256" key="3">
    <source>
        <dbReference type="ARBA" id="ARBA00023163"/>
    </source>
</evidence>
<dbReference type="RefSeq" id="WP_133956973.1">
    <property type="nucleotide sequence ID" value="NZ_SORI01000004.1"/>
</dbReference>
<evidence type="ECO:0000259" key="4">
    <source>
        <dbReference type="PROSITE" id="PS50949"/>
    </source>
</evidence>
<dbReference type="SMART" id="SM00345">
    <property type="entry name" value="HTH_GNTR"/>
    <property type="match status" value="1"/>
</dbReference>
<dbReference type="InterPro" id="IPR000524">
    <property type="entry name" value="Tscrpt_reg_HTH_GntR"/>
</dbReference>
<dbReference type="Pfam" id="PF00392">
    <property type="entry name" value="GntR"/>
    <property type="match status" value="1"/>
</dbReference>
<dbReference type="InterPro" id="IPR036390">
    <property type="entry name" value="WH_DNA-bd_sf"/>
</dbReference>
<dbReference type="Pfam" id="PF07729">
    <property type="entry name" value="FCD"/>
    <property type="match status" value="1"/>
</dbReference>
<dbReference type="SUPFAM" id="SSF46785">
    <property type="entry name" value="Winged helix' DNA-binding domain"/>
    <property type="match status" value="1"/>
</dbReference>
<dbReference type="GO" id="GO:0003700">
    <property type="term" value="F:DNA-binding transcription factor activity"/>
    <property type="evidence" value="ECO:0007669"/>
    <property type="project" value="InterPro"/>
</dbReference>
<gene>
    <name evidence="5" type="ORF">C8D99_104143</name>
</gene>
<keyword evidence="1" id="KW-0805">Transcription regulation</keyword>
<dbReference type="PRINTS" id="PR00035">
    <property type="entry name" value="HTHGNTR"/>
</dbReference>
<dbReference type="InterPro" id="IPR008920">
    <property type="entry name" value="TF_FadR/GntR_C"/>
</dbReference>
<sequence length="230" mass="26207">MEKNPLSPAFNQGLRQIVYEKLREAIVNGAIRPGSKLSEIELAEQMAVSRTPVREAIRQLAQTGLVTLTPRRGAFVTLPSMKDAADLYELRTELEILAVENMCAQPPKDELQKYRKIFEDMTDATPAETYVSEDRAFHLMIYQACTNHFLALMLNNISDLINLCRPFSVERSPITQFTWGHLAIIDAVLSGDRLKAREETRAHITTSKDSLLEFLKNHRAELSREYHYGE</sequence>
<feature type="domain" description="HTH gntR-type" evidence="4">
    <location>
        <begin position="12"/>
        <end position="79"/>
    </location>
</feature>
<keyword evidence="3" id="KW-0804">Transcription</keyword>
<dbReference type="SUPFAM" id="SSF48008">
    <property type="entry name" value="GntR ligand-binding domain-like"/>
    <property type="match status" value="1"/>
</dbReference>
<dbReference type="EMBL" id="SORI01000004">
    <property type="protein sequence ID" value="TDY61898.1"/>
    <property type="molecule type" value="Genomic_DNA"/>
</dbReference>
<reference evidence="5 6" key="1">
    <citation type="submission" date="2019-03" db="EMBL/GenBank/DDBJ databases">
        <title>Genomic Encyclopedia of Type Strains, Phase IV (KMG-IV): sequencing the most valuable type-strain genomes for metagenomic binning, comparative biology and taxonomic classification.</title>
        <authorList>
            <person name="Goeker M."/>
        </authorList>
    </citation>
    <scope>NUCLEOTIDE SEQUENCE [LARGE SCALE GENOMIC DNA]</scope>
    <source>
        <strain evidence="5 6">DSM 25964</strain>
    </source>
</reference>
<dbReference type="AlphaFoldDB" id="A0A4R8MA53"/>
<dbReference type="Gene3D" id="1.20.120.530">
    <property type="entry name" value="GntR ligand-binding domain-like"/>
    <property type="match status" value="1"/>
</dbReference>
<dbReference type="SMART" id="SM00895">
    <property type="entry name" value="FCD"/>
    <property type="match status" value="1"/>
</dbReference>
<evidence type="ECO:0000313" key="5">
    <source>
        <dbReference type="EMBL" id="TDY61898.1"/>
    </source>
</evidence>
<dbReference type="PANTHER" id="PTHR43537:SF24">
    <property type="entry name" value="GLUCONATE OPERON TRANSCRIPTIONAL REPRESSOR"/>
    <property type="match status" value="1"/>
</dbReference>
<dbReference type="Proteomes" id="UP000295066">
    <property type="component" value="Unassembled WGS sequence"/>
</dbReference>
<dbReference type="OrthoDB" id="9781630at2"/>
<proteinExistence type="predicted"/>
<evidence type="ECO:0000256" key="1">
    <source>
        <dbReference type="ARBA" id="ARBA00023015"/>
    </source>
</evidence>
<dbReference type="PANTHER" id="PTHR43537">
    <property type="entry name" value="TRANSCRIPTIONAL REGULATOR, GNTR FAMILY"/>
    <property type="match status" value="1"/>
</dbReference>
<dbReference type="GO" id="GO:0003677">
    <property type="term" value="F:DNA binding"/>
    <property type="evidence" value="ECO:0007669"/>
    <property type="project" value="UniProtKB-KW"/>
</dbReference>
<dbReference type="CDD" id="cd07377">
    <property type="entry name" value="WHTH_GntR"/>
    <property type="match status" value="1"/>
</dbReference>
<dbReference type="InterPro" id="IPR036388">
    <property type="entry name" value="WH-like_DNA-bd_sf"/>
</dbReference>
<accession>A0A4R8MA53</accession>
<keyword evidence="2 5" id="KW-0238">DNA-binding</keyword>
<dbReference type="Gene3D" id="1.10.10.10">
    <property type="entry name" value="Winged helix-like DNA-binding domain superfamily/Winged helix DNA-binding domain"/>
    <property type="match status" value="1"/>
</dbReference>